<dbReference type="InterPro" id="IPR007110">
    <property type="entry name" value="Ig-like_dom"/>
</dbReference>
<evidence type="ECO:0000256" key="5">
    <source>
        <dbReference type="ARBA" id="ARBA00023319"/>
    </source>
</evidence>
<dbReference type="Ensembl" id="ENSCCRT00020056436.1">
    <property type="protein sequence ID" value="ENSCCRP00020051815.1"/>
    <property type="gene ID" value="ENSCCRG00020023058.1"/>
</dbReference>
<comment type="subcellular location">
    <subcellularLocation>
        <location evidence="1">Cytoplasm</location>
    </subcellularLocation>
</comment>
<dbReference type="Gene3D" id="2.60.40.10">
    <property type="entry name" value="Immunoglobulins"/>
    <property type="match status" value="2"/>
</dbReference>
<feature type="signal peptide" evidence="7">
    <location>
        <begin position="1"/>
        <end position="22"/>
    </location>
</feature>
<evidence type="ECO:0000256" key="7">
    <source>
        <dbReference type="SAM" id="SignalP"/>
    </source>
</evidence>
<dbReference type="GO" id="GO:0005737">
    <property type="term" value="C:cytoplasm"/>
    <property type="evidence" value="ECO:0007669"/>
    <property type="project" value="UniProtKB-SubCell"/>
</dbReference>
<keyword evidence="5" id="KW-0393">Immunoglobulin domain</keyword>
<dbReference type="PANTHER" id="PTHR47633:SF4">
    <property type="entry name" value="MYOPALLADIN ISOFORM X1"/>
    <property type="match status" value="1"/>
</dbReference>
<organism evidence="9 10">
    <name type="scientific">Cyprinus carpio</name>
    <name type="common">Common carp</name>
    <dbReference type="NCBI Taxonomy" id="7962"/>
    <lineage>
        <taxon>Eukaryota</taxon>
        <taxon>Metazoa</taxon>
        <taxon>Chordata</taxon>
        <taxon>Craniata</taxon>
        <taxon>Vertebrata</taxon>
        <taxon>Euteleostomi</taxon>
        <taxon>Actinopterygii</taxon>
        <taxon>Neopterygii</taxon>
        <taxon>Teleostei</taxon>
        <taxon>Ostariophysi</taxon>
        <taxon>Cypriniformes</taxon>
        <taxon>Cyprinidae</taxon>
        <taxon>Cyprininae</taxon>
        <taxon>Cyprinus</taxon>
    </lineage>
</organism>
<dbReference type="InterPro" id="IPR013783">
    <property type="entry name" value="Ig-like_fold"/>
</dbReference>
<dbReference type="PANTHER" id="PTHR47633">
    <property type="entry name" value="IMMUNOGLOBULIN"/>
    <property type="match status" value="1"/>
</dbReference>
<dbReference type="AlphaFoldDB" id="A0A8C2F7Z7"/>
<evidence type="ECO:0000256" key="4">
    <source>
        <dbReference type="ARBA" id="ARBA00022737"/>
    </source>
</evidence>
<keyword evidence="4" id="KW-0677">Repeat</keyword>
<dbReference type="PROSITE" id="PS50835">
    <property type="entry name" value="IG_LIKE"/>
    <property type="match status" value="2"/>
</dbReference>
<protein>
    <recommendedName>
        <fullName evidence="8">Ig-like domain-containing protein</fullName>
    </recommendedName>
</protein>
<dbReference type="InterPro" id="IPR013098">
    <property type="entry name" value="Ig_I-set"/>
</dbReference>
<dbReference type="Pfam" id="PF07679">
    <property type="entry name" value="I-set"/>
    <property type="match status" value="2"/>
</dbReference>
<evidence type="ECO:0000313" key="9">
    <source>
        <dbReference type="Ensembl" id="ENSCCRP00020051815.1"/>
    </source>
</evidence>
<dbReference type="FunFam" id="2.60.40.10:FF:000147">
    <property type="entry name" value="Myosin light chain kinase"/>
    <property type="match status" value="1"/>
</dbReference>
<keyword evidence="7" id="KW-0732">Signal</keyword>
<evidence type="ECO:0000256" key="1">
    <source>
        <dbReference type="ARBA" id="ARBA00004496"/>
    </source>
</evidence>
<feature type="region of interest" description="Disordered" evidence="6">
    <location>
        <begin position="142"/>
        <end position="161"/>
    </location>
</feature>
<dbReference type="CDD" id="cd00096">
    <property type="entry name" value="Ig"/>
    <property type="match status" value="1"/>
</dbReference>
<evidence type="ECO:0000259" key="8">
    <source>
        <dbReference type="PROSITE" id="PS50835"/>
    </source>
</evidence>
<dbReference type="InterPro" id="IPR003598">
    <property type="entry name" value="Ig_sub2"/>
</dbReference>
<dbReference type="SMART" id="SM00409">
    <property type="entry name" value="IG"/>
    <property type="match status" value="2"/>
</dbReference>
<feature type="domain" description="Ig-like" evidence="8">
    <location>
        <begin position="204"/>
        <end position="292"/>
    </location>
</feature>
<dbReference type="InterPro" id="IPR003599">
    <property type="entry name" value="Ig_sub"/>
</dbReference>
<name>A0A8C2F7Z7_CYPCA</name>
<dbReference type="InterPro" id="IPR036179">
    <property type="entry name" value="Ig-like_dom_sf"/>
</dbReference>
<evidence type="ECO:0000256" key="2">
    <source>
        <dbReference type="ARBA" id="ARBA00006692"/>
    </source>
</evidence>
<dbReference type="SUPFAM" id="SSF48726">
    <property type="entry name" value="Immunoglobulin"/>
    <property type="match status" value="2"/>
</dbReference>
<reference evidence="9" key="1">
    <citation type="submission" date="2025-08" db="UniProtKB">
        <authorList>
            <consortium name="Ensembl"/>
        </authorList>
    </citation>
    <scope>IDENTIFICATION</scope>
</reference>
<dbReference type="FunFam" id="2.60.40.10:FF:000672">
    <property type="entry name" value="Titin a"/>
    <property type="match status" value="1"/>
</dbReference>
<evidence type="ECO:0000256" key="3">
    <source>
        <dbReference type="ARBA" id="ARBA00022490"/>
    </source>
</evidence>
<sequence length="335" mass="37804">MQRSIWYVLFLNFLFGTKPALRKEIDEVTAKLGQTATLKCQIIGRPVPEIKWYKGGKEIKEGHKYAATSDGRNHTLTISTDQQEDEGLYTCKAVNESGECETITEAAVITEIPMTSFSPGYATVTRPKKPSVALAEKEVVRTTSPEKIRPRSPSLDSTEKADTTLDLSTKIDYMSRYESRKKALKTERKFEIVTQQPFTLDHAPRVTVRMRSHRVPIGQNTKFTLNVQYKPEAQIKWYHNGVQIEESRKYRMFNMSGVLSLQIIDCQEEDSGTYRVVCTNAKGEASDYATLDVAGGGFSAYASQLACHYISGEEKKNNSLFVFSLIAICQLYLNF</sequence>
<dbReference type="SMART" id="SM00408">
    <property type="entry name" value="IGc2"/>
    <property type="match status" value="2"/>
</dbReference>
<dbReference type="Proteomes" id="UP000694701">
    <property type="component" value="Unplaced"/>
</dbReference>
<evidence type="ECO:0000313" key="10">
    <source>
        <dbReference type="Proteomes" id="UP000694701"/>
    </source>
</evidence>
<proteinExistence type="inferred from homology"/>
<keyword evidence="3" id="KW-0963">Cytoplasm</keyword>
<feature type="chain" id="PRO_5034085072" description="Ig-like domain-containing protein" evidence="7">
    <location>
        <begin position="23"/>
        <end position="335"/>
    </location>
</feature>
<evidence type="ECO:0000256" key="6">
    <source>
        <dbReference type="SAM" id="MobiDB-lite"/>
    </source>
</evidence>
<accession>A0A8C2F7Z7</accession>
<comment type="similarity">
    <text evidence="2">Belongs to the protein kinase superfamily. CAMK Ser/Thr protein kinase family.</text>
</comment>
<feature type="domain" description="Ig-like" evidence="8">
    <location>
        <begin position="19"/>
        <end position="110"/>
    </location>
</feature>